<dbReference type="InterPro" id="IPR003737">
    <property type="entry name" value="GlcNAc_PI_deacetylase-related"/>
</dbReference>
<protein>
    <submittedName>
        <fullName evidence="2">PIG-L family deacetylase</fullName>
    </submittedName>
</protein>
<comment type="caution">
    <text evidence="2">The sequence shown here is derived from an EMBL/GenBank/DDBJ whole genome shotgun (WGS) entry which is preliminary data.</text>
</comment>
<evidence type="ECO:0000256" key="1">
    <source>
        <dbReference type="ARBA" id="ARBA00022833"/>
    </source>
</evidence>
<keyword evidence="1" id="KW-0862">Zinc</keyword>
<keyword evidence="3" id="KW-1185">Reference proteome</keyword>
<dbReference type="SUPFAM" id="SSF102588">
    <property type="entry name" value="LmbE-like"/>
    <property type="match status" value="1"/>
</dbReference>
<gene>
    <name evidence="2" type="ORF">PO587_05980</name>
</gene>
<dbReference type="RefSeq" id="WP_272174362.1">
    <property type="nucleotide sequence ID" value="NZ_JAQOSK010000002.1"/>
</dbReference>
<sequence length="270" mass="29401">MTADLLTTAVVKGVPLVVLSPHLDDAVLSCGALMAHARQHVPVTVVTLFTTGAPPPYTLSARRFLHLSGMRDAEELYAARRAEDREVLTAMDITWRHVGLTEGLFRRKTPRGSRAARGPSRLLPERDHVYPAYRRYLAAGRISPHDSDLLRTLTRTVGSLAAPDPSGGAGPLLLAPLAIGGHADHLLVRTAAETSRRPVVYYGDFPYTRHETVDADFVRRNGLDGEVTWTTGLGAKSAPILGYRTQSRAMFPGGHVPLAPELYLFNEIPS</sequence>
<dbReference type="Gene3D" id="3.40.50.10320">
    <property type="entry name" value="LmbE-like"/>
    <property type="match status" value="1"/>
</dbReference>
<name>A0ABT5FNA0_9ACTN</name>
<proteinExistence type="predicted"/>
<evidence type="ECO:0000313" key="2">
    <source>
        <dbReference type="EMBL" id="MDC2953997.1"/>
    </source>
</evidence>
<dbReference type="InterPro" id="IPR024078">
    <property type="entry name" value="LmbE-like_dom_sf"/>
</dbReference>
<accession>A0ABT5FNA0</accession>
<organism evidence="2 3">
    <name type="scientific">Streptomyces gilvifuscus</name>
    <dbReference type="NCBI Taxonomy" id="1550617"/>
    <lineage>
        <taxon>Bacteria</taxon>
        <taxon>Bacillati</taxon>
        <taxon>Actinomycetota</taxon>
        <taxon>Actinomycetes</taxon>
        <taxon>Kitasatosporales</taxon>
        <taxon>Streptomycetaceae</taxon>
        <taxon>Streptomyces</taxon>
    </lineage>
</organism>
<dbReference type="Proteomes" id="UP001221328">
    <property type="component" value="Unassembled WGS sequence"/>
</dbReference>
<reference evidence="2 3" key="1">
    <citation type="journal article" date="2015" name="Int. J. Syst. Evol. Microbiol.">
        <title>Streptomyces gilvifuscus sp. nov., an actinomycete that produces antibacterial compounds isolated from soil.</title>
        <authorList>
            <person name="Nguyen T.M."/>
            <person name="Kim J."/>
        </authorList>
    </citation>
    <scope>NUCLEOTIDE SEQUENCE [LARGE SCALE GENOMIC DNA]</scope>
    <source>
        <strain evidence="2 3">T113</strain>
    </source>
</reference>
<dbReference type="Pfam" id="PF02585">
    <property type="entry name" value="PIG-L"/>
    <property type="match status" value="1"/>
</dbReference>
<evidence type="ECO:0000313" key="3">
    <source>
        <dbReference type="Proteomes" id="UP001221328"/>
    </source>
</evidence>
<dbReference type="EMBL" id="JAQOSK010000002">
    <property type="protein sequence ID" value="MDC2953997.1"/>
    <property type="molecule type" value="Genomic_DNA"/>
</dbReference>